<dbReference type="InterPro" id="IPR009056">
    <property type="entry name" value="Cyt_c-like_dom"/>
</dbReference>
<dbReference type="PANTHER" id="PTHR37823:SF3">
    <property type="entry name" value="CYTOCHROME C-551"/>
    <property type="match status" value="1"/>
</dbReference>
<organism evidence="11 12">
    <name type="scientific">Oceanobacillus bengalensis</name>
    <dbReference type="NCBI Taxonomy" id="1435466"/>
    <lineage>
        <taxon>Bacteria</taxon>
        <taxon>Bacillati</taxon>
        <taxon>Bacillota</taxon>
        <taxon>Bacilli</taxon>
        <taxon>Bacillales</taxon>
        <taxon>Bacillaceae</taxon>
        <taxon>Oceanobacillus</taxon>
    </lineage>
</organism>
<gene>
    <name evidence="11" type="ORF">D8M05_02140</name>
</gene>
<reference evidence="11 12" key="1">
    <citation type="journal article" date="2015" name="Antonie Van Leeuwenhoek">
        <title>Oceanobacillus bengalensis sp. nov., a bacterium isolated from seawater of the Bay of Bengal.</title>
        <authorList>
            <person name="Yongchang O."/>
            <person name="Xiang W."/>
            <person name="Wang G."/>
        </authorList>
    </citation>
    <scope>NUCLEOTIDE SEQUENCE [LARGE SCALE GENOMIC DNA]</scope>
    <source>
        <strain evidence="11 12">MCCC 1K00260</strain>
    </source>
</reference>
<evidence type="ECO:0000313" key="11">
    <source>
        <dbReference type="EMBL" id="RKQ18227.1"/>
    </source>
</evidence>
<dbReference type="OrthoDB" id="7933886at2"/>
<feature type="compositionally biased region" description="Acidic residues" evidence="8">
    <location>
        <begin position="22"/>
        <end position="51"/>
    </location>
</feature>
<feature type="chain" id="PRO_5039216826" evidence="9">
    <location>
        <begin position="18"/>
        <end position="129"/>
    </location>
</feature>
<dbReference type="InterPro" id="IPR051811">
    <property type="entry name" value="Cytochrome_c550/c551-like"/>
</dbReference>
<dbReference type="InterPro" id="IPR012218">
    <property type="entry name" value="Cyt_c_BACSU-c550-type"/>
</dbReference>
<feature type="binding site" description="covalent" evidence="6">
    <location>
        <position position="72"/>
    </location>
    <ligand>
        <name>heme c</name>
        <dbReference type="ChEBI" id="CHEBI:61717"/>
    </ligand>
</feature>
<dbReference type="GO" id="GO:0020037">
    <property type="term" value="F:heme binding"/>
    <property type="evidence" value="ECO:0007669"/>
    <property type="project" value="InterPro"/>
</dbReference>
<comment type="caution">
    <text evidence="11">The sequence shown here is derived from an EMBL/GenBank/DDBJ whole genome shotgun (WGS) entry which is preliminary data.</text>
</comment>
<dbReference type="InterPro" id="IPR054782">
    <property type="entry name" value="Cytochro_C551"/>
</dbReference>
<feature type="region of interest" description="Disordered" evidence="8">
    <location>
        <begin position="20"/>
        <end position="59"/>
    </location>
</feature>
<keyword evidence="1" id="KW-0813">Transport</keyword>
<evidence type="ECO:0000313" key="12">
    <source>
        <dbReference type="Proteomes" id="UP000281813"/>
    </source>
</evidence>
<keyword evidence="12" id="KW-1185">Reference proteome</keyword>
<dbReference type="GO" id="GO:0009055">
    <property type="term" value="F:electron transfer activity"/>
    <property type="evidence" value="ECO:0007669"/>
    <property type="project" value="InterPro"/>
</dbReference>
<dbReference type="PROSITE" id="PS51257">
    <property type="entry name" value="PROKAR_LIPOPROTEIN"/>
    <property type="match status" value="1"/>
</dbReference>
<evidence type="ECO:0000256" key="8">
    <source>
        <dbReference type="SAM" id="MobiDB-lite"/>
    </source>
</evidence>
<evidence type="ECO:0000256" key="6">
    <source>
        <dbReference type="PIRSR" id="PIRSR000025-1"/>
    </source>
</evidence>
<dbReference type="EMBL" id="RBZO01000002">
    <property type="protein sequence ID" value="RKQ18227.1"/>
    <property type="molecule type" value="Genomic_DNA"/>
</dbReference>
<dbReference type="PIRSF" id="PIRSF000025">
    <property type="entry name" value="Cytc_Bsub_c550"/>
    <property type="match status" value="1"/>
</dbReference>
<evidence type="ECO:0000259" key="10">
    <source>
        <dbReference type="PROSITE" id="PS51007"/>
    </source>
</evidence>
<keyword evidence="4" id="KW-0249">Electron transport</keyword>
<feature type="binding site" description="covalent" evidence="6">
    <location>
        <position position="69"/>
    </location>
    <ligand>
        <name>heme c</name>
        <dbReference type="ChEBI" id="CHEBI:61717"/>
    </ligand>
</feature>
<dbReference type="NCBIfam" id="NF045774">
    <property type="entry name" value="cytochro_C551"/>
    <property type="match status" value="1"/>
</dbReference>
<keyword evidence="2 6" id="KW-0349">Heme</keyword>
<dbReference type="GO" id="GO:0016020">
    <property type="term" value="C:membrane"/>
    <property type="evidence" value="ECO:0007669"/>
    <property type="project" value="InterPro"/>
</dbReference>
<feature type="signal peptide" evidence="9">
    <location>
        <begin position="1"/>
        <end position="17"/>
    </location>
</feature>
<dbReference type="PANTHER" id="PTHR37823">
    <property type="entry name" value="CYTOCHROME C-553-LIKE"/>
    <property type="match status" value="1"/>
</dbReference>
<evidence type="ECO:0000256" key="2">
    <source>
        <dbReference type="ARBA" id="ARBA00022617"/>
    </source>
</evidence>
<evidence type="ECO:0000256" key="9">
    <source>
        <dbReference type="SAM" id="SignalP"/>
    </source>
</evidence>
<dbReference type="SUPFAM" id="SSF46626">
    <property type="entry name" value="Cytochrome c"/>
    <property type="match status" value="1"/>
</dbReference>
<dbReference type="AlphaFoldDB" id="A0A494Z875"/>
<evidence type="ECO:0000256" key="4">
    <source>
        <dbReference type="ARBA" id="ARBA00022982"/>
    </source>
</evidence>
<evidence type="ECO:0000256" key="7">
    <source>
        <dbReference type="PIRSR" id="PIRSR000025-2"/>
    </source>
</evidence>
<feature type="binding site" description="axial binding residue" evidence="7">
    <location>
        <position position="73"/>
    </location>
    <ligand>
        <name>heme c</name>
        <dbReference type="ChEBI" id="CHEBI:61717"/>
    </ligand>
    <ligandPart>
        <name>Fe</name>
        <dbReference type="ChEBI" id="CHEBI:18248"/>
    </ligandPart>
</feature>
<feature type="binding site" description="axial binding residue" evidence="7">
    <location>
        <position position="108"/>
    </location>
    <ligand>
        <name>heme c</name>
        <dbReference type="ChEBI" id="CHEBI:61717"/>
    </ligand>
    <ligandPart>
        <name>Fe</name>
        <dbReference type="ChEBI" id="CHEBI:18248"/>
    </ligandPart>
</feature>
<dbReference type="Proteomes" id="UP000281813">
    <property type="component" value="Unassembled WGS sequence"/>
</dbReference>
<feature type="domain" description="Cytochrome c" evidence="10">
    <location>
        <begin position="56"/>
        <end position="129"/>
    </location>
</feature>
<dbReference type="GO" id="GO:0005506">
    <property type="term" value="F:iron ion binding"/>
    <property type="evidence" value="ECO:0007669"/>
    <property type="project" value="InterPro"/>
</dbReference>
<sequence>MKKSLLAVLFAMVLALAACGGGDDEGASEEPADTGDTATEEPADEGTDDAAEGGTVDTAAGEEVYANSCAMCHGADLSGGAGPNLTKAGSKYSAEDIADIVTNGKGTMQPQPVEGEDLDNLSAWLAEQK</sequence>
<dbReference type="RefSeq" id="WP_121128191.1">
    <property type="nucleotide sequence ID" value="NZ_JBHUFK010000006.1"/>
</dbReference>
<comment type="PTM">
    <text evidence="6">Binds 1 heme c group covalently per subunit.</text>
</comment>
<dbReference type="Gene3D" id="1.10.760.10">
    <property type="entry name" value="Cytochrome c-like domain"/>
    <property type="match status" value="1"/>
</dbReference>
<evidence type="ECO:0000256" key="5">
    <source>
        <dbReference type="ARBA" id="ARBA00023004"/>
    </source>
</evidence>
<evidence type="ECO:0000256" key="1">
    <source>
        <dbReference type="ARBA" id="ARBA00022448"/>
    </source>
</evidence>
<keyword evidence="3 7" id="KW-0479">Metal-binding</keyword>
<dbReference type="PROSITE" id="PS51007">
    <property type="entry name" value="CYTC"/>
    <property type="match status" value="1"/>
</dbReference>
<dbReference type="Pfam" id="PF13442">
    <property type="entry name" value="Cytochrome_CBB3"/>
    <property type="match status" value="1"/>
</dbReference>
<keyword evidence="9" id="KW-0732">Signal</keyword>
<protein>
    <submittedName>
        <fullName evidence="11">Cytochrome c</fullName>
    </submittedName>
</protein>
<accession>A0A494Z875</accession>
<evidence type="ECO:0000256" key="3">
    <source>
        <dbReference type="ARBA" id="ARBA00022723"/>
    </source>
</evidence>
<keyword evidence="5 7" id="KW-0408">Iron</keyword>
<dbReference type="InterPro" id="IPR036909">
    <property type="entry name" value="Cyt_c-like_dom_sf"/>
</dbReference>
<proteinExistence type="predicted"/>
<name>A0A494Z875_9BACI</name>